<dbReference type="STRING" id="686832.A0A0C3BW99"/>
<dbReference type="AlphaFoldDB" id="A0A0C3BW99"/>
<evidence type="ECO:0000313" key="3">
    <source>
        <dbReference type="Proteomes" id="UP000053424"/>
    </source>
</evidence>
<feature type="region of interest" description="Disordered" evidence="1">
    <location>
        <begin position="334"/>
        <end position="358"/>
    </location>
</feature>
<feature type="region of interest" description="Disordered" evidence="1">
    <location>
        <begin position="529"/>
        <end position="571"/>
    </location>
</feature>
<reference evidence="2 3" key="1">
    <citation type="submission" date="2014-04" db="EMBL/GenBank/DDBJ databases">
        <authorList>
            <consortium name="DOE Joint Genome Institute"/>
            <person name="Kuo A."/>
            <person name="Gay G."/>
            <person name="Dore J."/>
            <person name="Kohler A."/>
            <person name="Nagy L.G."/>
            <person name="Floudas D."/>
            <person name="Copeland A."/>
            <person name="Barry K.W."/>
            <person name="Cichocki N."/>
            <person name="Veneault-Fourrey C."/>
            <person name="LaButti K."/>
            <person name="Lindquist E.A."/>
            <person name="Lipzen A."/>
            <person name="Lundell T."/>
            <person name="Morin E."/>
            <person name="Murat C."/>
            <person name="Sun H."/>
            <person name="Tunlid A."/>
            <person name="Henrissat B."/>
            <person name="Grigoriev I.V."/>
            <person name="Hibbett D.S."/>
            <person name="Martin F."/>
            <person name="Nordberg H.P."/>
            <person name="Cantor M.N."/>
            <person name="Hua S.X."/>
        </authorList>
    </citation>
    <scope>NUCLEOTIDE SEQUENCE [LARGE SCALE GENOMIC DNA]</scope>
    <source>
        <strain evidence="3">h7</strain>
    </source>
</reference>
<feature type="compositionally biased region" description="Polar residues" evidence="1">
    <location>
        <begin position="340"/>
        <end position="358"/>
    </location>
</feature>
<evidence type="ECO:0000256" key="1">
    <source>
        <dbReference type="SAM" id="MobiDB-lite"/>
    </source>
</evidence>
<name>A0A0C3BW99_HEBCY</name>
<dbReference type="Proteomes" id="UP000053424">
    <property type="component" value="Unassembled WGS sequence"/>
</dbReference>
<feature type="compositionally biased region" description="Acidic residues" evidence="1">
    <location>
        <begin position="561"/>
        <end position="571"/>
    </location>
</feature>
<gene>
    <name evidence="2" type="ORF">M413DRAFT_445667</name>
</gene>
<protein>
    <submittedName>
        <fullName evidence="2">Uncharacterized protein</fullName>
    </submittedName>
</protein>
<evidence type="ECO:0000313" key="2">
    <source>
        <dbReference type="EMBL" id="KIM40895.1"/>
    </source>
</evidence>
<organism evidence="2 3">
    <name type="scientific">Hebeloma cylindrosporum</name>
    <dbReference type="NCBI Taxonomy" id="76867"/>
    <lineage>
        <taxon>Eukaryota</taxon>
        <taxon>Fungi</taxon>
        <taxon>Dikarya</taxon>
        <taxon>Basidiomycota</taxon>
        <taxon>Agaricomycotina</taxon>
        <taxon>Agaricomycetes</taxon>
        <taxon>Agaricomycetidae</taxon>
        <taxon>Agaricales</taxon>
        <taxon>Agaricineae</taxon>
        <taxon>Hymenogastraceae</taxon>
        <taxon>Hebeloma</taxon>
    </lineage>
</organism>
<accession>A0A0C3BW99</accession>
<dbReference type="OrthoDB" id="3070764at2759"/>
<proteinExistence type="predicted"/>
<reference evidence="3" key="2">
    <citation type="submission" date="2015-01" db="EMBL/GenBank/DDBJ databases">
        <title>Evolutionary Origins and Diversification of the Mycorrhizal Mutualists.</title>
        <authorList>
            <consortium name="DOE Joint Genome Institute"/>
            <consortium name="Mycorrhizal Genomics Consortium"/>
            <person name="Kohler A."/>
            <person name="Kuo A."/>
            <person name="Nagy L.G."/>
            <person name="Floudas D."/>
            <person name="Copeland A."/>
            <person name="Barry K.W."/>
            <person name="Cichocki N."/>
            <person name="Veneault-Fourrey C."/>
            <person name="LaButti K."/>
            <person name="Lindquist E.A."/>
            <person name="Lipzen A."/>
            <person name="Lundell T."/>
            <person name="Morin E."/>
            <person name="Murat C."/>
            <person name="Riley R."/>
            <person name="Ohm R."/>
            <person name="Sun H."/>
            <person name="Tunlid A."/>
            <person name="Henrissat B."/>
            <person name="Grigoriev I.V."/>
            <person name="Hibbett D.S."/>
            <person name="Martin F."/>
        </authorList>
    </citation>
    <scope>NUCLEOTIDE SEQUENCE [LARGE SCALE GENOMIC DNA]</scope>
    <source>
        <strain evidence="3">h7</strain>
    </source>
</reference>
<dbReference type="HOGENOM" id="CLU_021108_6_1_1"/>
<keyword evidence="3" id="KW-1185">Reference proteome</keyword>
<dbReference type="EMBL" id="KN831781">
    <property type="protein sequence ID" value="KIM40895.1"/>
    <property type="molecule type" value="Genomic_DNA"/>
</dbReference>
<sequence>MPKNAFPRGGTSSISPERLSGITVSFESTPRTGLFPPKSNEIYENHLLLKGRGFPLWIPEPNRRLPLAYRREGVNIGDVGTITQFGAFSFLFNICVPHDNPINPRVLPEDFVPISPRLESLDIAEYVVFKAGSHLASASIEHSTNKSEPPGLLFETSASEGAILTMPVGAVSHDLENVIAFSDYVAANAYKWYKFAFSVRGRKVENGQIRLVTGCDKAKSWGMAVLSNMSQERRSQLKFRALGDTKGTYTWEYSGMAEVRVGPDISEIMELRDNEGDSVDASRRTDEEFSNQCLFVRTLNATLNDNVWGELTDSLGLGTVLNSSPASGAVLEPSAANRHVGSSSSHNQQPSNATQITGTQRSLLPEYSLEDSTSGKDVTISTTPEFVALNHPSNGLNKLLLQKFPRCRMVISHDEDWCSALEMREETFPDPANLLERIMVSRNIRIENDVLFLDWKEGESGDGTTIAGDSLYASSLAGSETTLSRPMFPARGRTVDDYSPEANFNPARSQHVAVLGAHVKKLEEIEELSSVEDEDELARSDTWLGTPLKPNSDSMAQMSDAEGEISDGSEP</sequence>